<dbReference type="PANTHER" id="PTHR30614">
    <property type="entry name" value="MEMBRANE COMPONENT OF AMINO ACID ABC TRANSPORTER"/>
    <property type="match status" value="1"/>
</dbReference>
<dbReference type="Proteomes" id="UP000283652">
    <property type="component" value="Unassembled WGS sequence"/>
</dbReference>
<sequence length="221" mass="24461">MDFDTQFFVSTFPKLMLKIPYTLCLGCVAFAIAFVLGLFLEICFTSRFKILRTLAGLYISYFRSTPYITQLFIFYFGLPQIFPVMRNLVGGTVLVITIAMNSAAFISEVIRGGLLAVDKGQREAALSIGLSPVSAYKEVILPQAFVAAFPSLGNSFISMIKNTAIGFTIGVVDILAQAKILAASSLNFFEAYISVGVVYWVVLVVIDRLLRYMESKICKYL</sequence>
<evidence type="ECO:0000256" key="5">
    <source>
        <dbReference type="ARBA" id="ARBA00022970"/>
    </source>
</evidence>
<dbReference type="GO" id="GO:0015184">
    <property type="term" value="F:L-cystine transmembrane transporter activity"/>
    <property type="evidence" value="ECO:0007669"/>
    <property type="project" value="TreeGrafter"/>
</dbReference>
<dbReference type="InterPro" id="IPR043429">
    <property type="entry name" value="ArtM/GltK/GlnP/TcyL/YhdX-like"/>
</dbReference>
<dbReference type="SUPFAM" id="SSF161098">
    <property type="entry name" value="MetI-like"/>
    <property type="match status" value="1"/>
</dbReference>
<comment type="caution">
    <text evidence="10">The sequence shown here is derived from an EMBL/GenBank/DDBJ whole genome shotgun (WGS) entry which is preliminary data.</text>
</comment>
<evidence type="ECO:0000256" key="2">
    <source>
        <dbReference type="ARBA" id="ARBA00022448"/>
    </source>
</evidence>
<dbReference type="Pfam" id="PF00528">
    <property type="entry name" value="BPD_transp_1"/>
    <property type="match status" value="1"/>
</dbReference>
<evidence type="ECO:0000256" key="4">
    <source>
        <dbReference type="ARBA" id="ARBA00022692"/>
    </source>
</evidence>
<dbReference type="Gene3D" id="1.10.3720.10">
    <property type="entry name" value="MetI-like"/>
    <property type="match status" value="1"/>
</dbReference>
<comment type="similarity">
    <text evidence="8">Belongs to the binding-protein-dependent transport system permease family.</text>
</comment>
<keyword evidence="2 8" id="KW-0813">Transport</keyword>
<dbReference type="GO" id="GO:0043190">
    <property type="term" value="C:ATP-binding cassette (ABC) transporter complex"/>
    <property type="evidence" value="ECO:0007669"/>
    <property type="project" value="InterPro"/>
</dbReference>
<evidence type="ECO:0000313" key="13">
    <source>
        <dbReference type="Proteomes" id="UP000283652"/>
    </source>
</evidence>
<keyword evidence="6 8" id="KW-1133">Transmembrane helix</keyword>
<feature type="transmembrane region" description="Helical" evidence="8">
    <location>
        <begin position="191"/>
        <end position="210"/>
    </location>
</feature>
<dbReference type="Proteomes" id="UP000261324">
    <property type="component" value="Unassembled WGS sequence"/>
</dbReference>
<dbReference type="EMBL" id="QSRA01000040">
    <property type="protein sequence ID" value="RGK77717.1"/>
    <property type="molecule type" value="Genomic_DNA"/>
</dbReference>
<protein>
    <submittedName>
        <fullName evidence="10">Amino acid ABC transporter permease</fullName>
    </submittedName>
</protein>
<feature type="transmembrane region" description="Helical" evidence="8">
    <location>
        <begin position="88"/>
        <end position="106"/>
    </location>
</feature>
<dbReference type="InterPro" id="IPR035906">
    <property type="entry name" value="MetI-like_sf"/>
</dbReference>
<gene>
    <name evidence="11" type="ORF">DWY33_08820</name>
    <name evidence="10" type="ORF">DXC93_16580</name>
</gene>
<dbReference type="PANTHER" id="PTHR30614:SF0">
    <property type="entry name" value="L-CYSTINE TRANSPORT SYSTEM PERMEASE PROTEIN TCYL"/>
    <property type="match status" value="1"/>
</dbReference>
<feature type="transmembrane region" description="Helical" evidence="8">
    <location>
        <begin position="20"/>
        <end position="44"/>
    </location>
</feature>
<evidence type="ECO:0000313" key="12">
    <source>
        <dbReference type="Proteomes" id="UP000261324"/>
    </source>
</evidence>
<dbReference type="InterPro" id="IPR010065">
    <property type="entry name" value="AA_ABC_transptr_permease_3TM"/>
</dbReference>
<name>A0A3E4PCK4_9FIRM</name>
<accession>A0A3E4PCK4</accession>
<evidence type="ECO:0000256" key="6">
    <source>
        <dbReference type="ARBA" id="ARBA00022989"/>
    </source>
</evidence>
<keyword evidence="3" id="KW-1003">Cell membrane</keyword>
<proteinExistence type="inferred from homology"/>
<keyword evidence="4 8" id="KW-0812">Transmembrane</keyword>
<dbReference type="EMBL" id="QRUK01000014">
    <property type="protein sequence ID" value="RGR58648.1"/>
    <property type="molecule type" value="Genomic_DNA"/>
</dbReference>
<dbReference type="AlphaFoldDB" id="A0A3E4PCK4"/>
<feature type="transmembrane region" description="Helical" evidence="8">
    <location>
        <begin position="164"/>
        <end position="185"/>
    </location>
</feature>
<feature type="domain" description="ABC transmembrane type-1" evidence="9">
    <location>
        <begin position="19"/>
        <end position="210"/>
    </location>
</feature>
<evidence type="ECO:0000256" key="7">
    <source>
        <dbReference type="ARBA" id="ARBA00023136"/>
    </source>
</evidence>
<evidence type="ECO:0000313" key="10">
    <source>
        <dbReference type="EMBL" id="RGK77717.1"/>
    </source>
</evidence>
<dbReference type="RefSeq" id="WP_005337485.1">
    <property type="nucleotide sequence ID" value="NZ_QRUK01000014.1"/>
</dbReference>
<comment type="subcellular location">
    <subcellularLocation>
        <location evidence="1 8">Cell membrane</location>
        <topology evidence="1 8">Multi-pass membrane protein</topology>
    </subcellularLocation>
</comment>
<reference evidence="12 13" key="1">
    <citation type="submission" date="2018-08" db="EMBL/GenBank/DDBJ databases">
        <title>A genome reference for cultivated species of the human gut microbiota.</title>
        <authorList>
            <person name="Zou Y."/>
            <person name="Xue W."/>
            <person name="Luo G."/>
        </authorList>
    </citation>
    <scope>NUCLEOTIDE SEQUENCE [LARGE SCALE GENOMIC DNA]</scope>
    <source>
        <strain evidence="11 13">AF25-11</strain>
        <strain evidence="10 12">TF09-3</strain>
    </source>
</reference>
<keyword evidence="7 8" id="KW-0472">Membrane</keyword>
<organism evidence="10 12">
    <name type="scientific">Dorea formicigenerans</name>
    <dbReference type="NCBI Taxonomy" id="39486"/>
    <lineage>
        <taxon>Bacteria</taxon>
        <taxon>Bacillati</taxon>
        <taxon>Bacillota</taxon>
        <taxon>Clostridia</taxon>
        <taxon>Lachnospirales</taxon>
        <taxon>Lachnospiraceae</taxon>
        <taxon>Dorea</taxon>
    </lineage>
</organism>
<evidence type="ECO:0000256" key="1">
    <source>
        <dbReference type="ARBA" id="ARBA00004651"/>
    </source>
</evidence>
<dbReference type="PROSITE" id="PS50928">
    <property type="entry name" value="ABC_TM1"/>
    <property type="match status" value="1"/>
</dbReference>
<evidence type="ECO:0000256" key="3">
    <source>
        <dbReference type="ARBA" id="ARBA00022475"/>
    </source>
</evidence>
<evidence type="ECO:0000259" key="9">
    <source>
        <dbReference type="PROSITE" id="PS50928"/>
    </source>
</evidence>
<feature type="transmembrane region" description="Helical" evidence="8">
    <location>
        <begin position="65"/>
        <end position="82"/>
    </location>
</feature>
<dbReference type="InterPro" id="IPR000515">
    <property type="entry name" value="MetI-like"/>
</dbReference>
<dbReference type="CDD" id="cd06261">
    <property type="entry name" value="TM_PBP2"/>
    <property type="match status" value="1"/>
</dbReference>
<keyword evidence="5" id="KW-0029">Amino-acid transport</keyword>
<evidence type="ECO:0000256" key="8">
    <source>
        <dbReference type="RuleBase" id="RU363032"/>
    </source>
</evidence>
<evidence type="ECO:0000313" key="11">
    <source>
        <dbReference type="EMBL" id="RGR58648.1"/>
    </source>
</evidence>
<dbReference type="NCBIfam" id="TIGR01726">
    <property type="entry name" value="HEQRo_perm_3TM"/>
    <property type="match status" value="1"/>
</dbReference>